<feature type="repeat" description="ANK" evidence="3">
    <location>
        <begin position="433"/>
        <end position="465"/>
    </location>
</feature>
<dbReference type="PROSITE" id="PS50088">
    <property type="entry name" value="ANK_REPEAT"/>
    <property type="match status" value="5"/>
</dbReference>
<evidence type="ECO:0000256" key="1">
    <source>
        <dbReference type="ARBA" id="ARBA00022737"/>
    </source>
</evidence>
<dbReference type="AlphaFoldDB" id="A0A1Q5T7Y4"/>
<feature type="repeat" description="ANK" evidence="3">
    <location>
        <begin position="400"/>
        <end position="432"/>
    </location>
</feature>
<dbReference type="OrthoDB" id="20872at2759"/>
<feature type="repeat" description="ANK" evidence="3">
    <location>
        <begin position="499"/>
        <end position="531"/>
    </location>
</feature>
<feature type="compositionally biased region" description="Low complexity" evidence="4">
    <location>
        <begin position="325"/>
        <end position="341"/>
    </location>
</feature>
<dbReference type="STRING" id="1316194.A0A1Q5T7Y4"/>
<dbReference type="InterPro" id="IPR002110">
    <property type="entry name" value="Ankyrin_rpt"/>
</dbReference>
<accession>A0A1Q5T7Y4</accession>
<dbReference type="Pfam" id="PF12796">
    <property type="entry name" value="Ank_2"/>
    <property type="match status" value="2"/>
</dbReference>
<sequence>MSVPQAPRCSLPEQIAAILPLADCLYDSTIREPTLINQARNELDLLRSVVDLTRTSLALLCVDYPVVALEKTLGGCRRALLELEQLHQEAGEVGPANPLSDIRERFSSLIFELSVMNADMMISSQANVNRLLRGYIEDVRAGKRGSALVSHVLDDASPKTEKDEAWKKLQNELHDIGIIPEWSDQDHGYIISTLRNAVEKEHLLEGSGQKTVPPARLPWSKKPPLPPKNSMYNTTPTGEPLTLPFQPQEDSERGLSDKEVLPTEDFPIPVAMEIQDMDDTQKQVLPIEEFPIPVIMEPFFSGNDDSDKQALPRENLPVPVESEASIENSQENRSQNSSSMNGSYRPKSILRSKKPSIVKRMKFKLTGSKEEFVTLIQMGGLYSVKLSLDKGADVNTFNDAGETALMVAVSFGHKDIVELLLEYGADINRRSNKGNTALGTATLIGREDIVRILLAFGANPDAGKNLGNTPLSQAAAGGHESIARLLLDRGADPNALCTSGDTALSRAAFHGHVEIVRHLLKKGAAVDKTSYPRKTPLWQAVHQGKIDMVSLLMESLADPLKKDAYGQSPLSLASSLGNSEITRIFLQYGYHAIPIQYY</sequence>
<keyword evidence="1" id="KW-0677">Repeat</keyword>
<feature type="region of interest" description="Disordered" evidence="4">
    <location>
        <begin position="320"/>
        <end position="347"/>
    </location>
</feature>
<evidence type="ECO:0000256" key="2">
    <source>
        <dbReference type="ARBA" id="ARBA00023043"/>
    </source>
</evidence>
<keyword evidence="2 3" id="KW-0040">ANK repeat</keyword>
<name>A0A1Q5T7Y4_9EURO</name>
<dbReference type="Proteomes" id="UP000186955">
    <property type="component" value="Unassembled WGS sequence"/>
</dbReference>
<evidence type="ECO:0000313" key="5">
    <source>
        <dbReference type="EMBL" id="OKO96342.1"/>
    </source>
</evidence>
<dbReference type="EMBL" id="MNBE01000698">
    <property type="protein sequence ID" value="OKO96342.1"/>
    <property type="molecule type" value="Genomic_DNA"/>
</dbReference>
<dbReference type="PANTHER" id="PTHR24171">
    <property type="entry name" value="ANKYRIN REPEAT DOMAIN-CONTAINING PROTEIN 39-RELATED"/>
    <property type="match status" value="1"/>
</dbReference>
<dbReference type="Gene3D" id="1.25.40.20">
    <property type="entry name" value="Ankyrin repeat-containing domain"/>
    <property type="match status" value="2"/>
</dbReference>
<evidence type="ECO:0000313" key="6">
    <source>
        <dbReference type="Proteomes" id="UP000186955"/>
    </source>
</evidence>
<organism evidence="5 6">
    <name type="scientific">Penicillium subrubescens</name>
    <dbReference type="NCBI Taxonomy" id="1316194"/>
    <lineage>
        <taxon>Eukaryota</taxon>
        <taxon>Fungi</taxon>
        <taxon>Dikarya</taxon>
        <taxon>Ascomycota</taxon>
        <taxon>Pezizomycotina</taxon>
        <taxon>Eurotiomycetes</taxon>
        <taxon>Eurotiomycetidae</taxon>
        <taxon>Eurotiales</taxon>
        <taxon>Aspergillaceae</taxon>
        <taxon>Penicillium</taxon>
    </lineage>
</organism>
<dbReference type="SMART" id="SM00248">
    <property type="entry name" value="ANK"/>
    <property type="match status" value="6"/>
</dbReference>
<dbReference type="SUPFAM" id="SSF48403">
    <property type="entry name" value="Ankyrin repeat"/>
    <property type="match status" value="1"/>
</dbReference>
<evidence type="ECO:0000256" key="4">
    <source>
        <dbReference type="SAM" id="MobiDB-lite"/>
    </source>
</evidence>
<protein>
    <submittedName>
        <fullName evidence="5">Ankyrin repeat domain-containing protein 17</fullName>
    </submittedName>
</protein>
<dbReference type="PRINTS" id="PR01415">
    <property type="entry name" value="ANKYRIN"/>
</dbReference>
<dbReference type="PROSITE" id="PS50297">
    <property type="entry name" value="ANK_REP_REGION"/>
    <property type="match status" value="5"/>
</dbReference>
<dbReference type="InterPro" id="IPR036770">
    <property type="entry name" value="Ankyrin_rpt-contain_sf"/>
</dbReference>
<reference evidence="5 6" key="1">
    <citation type="submission" date="2016-10" db="EMBL/GenBank/DDBJ databases">
        <title>Genome sequence of the ascomycete fungus Penicillium subrubescens.</title>
        <authorList>
            <person name="De Vries R.P."/>
            <person name="Peng M."/>
            <person name="Dilokpimol A."/>
            <person name="Hilden K."/>
            <person name="Makela M.R."/>
            <person name="Grigoriev I."/>
            <person name="Riley R."/>
            <person name="Granchi Z."/>
        </authorList>
    </citation>
    <scope>NUCLEOTIDE SEQUENCE [LARGE SCALE GENOMIC DNA]</scope>
    <source>
        <strain evidence="5 6">CBS 132785</strain>
    </source>
</reference>
<proteinExistence type="predicted"/>
<keyword evidence="6" id="KW-1185">Reference proteome</keyword>
<feature type="repeat" description="ANK" evidence="3">
    <location>
        <begin position="565"/>
        <end position="589"/>
    </location>
</feature>
<gene>
    <name evidence="5" type="ORF">PENSUB_10517</name>
</gene>
<feature type="region of interest" description="Disordered" evidence="4">
    <location>
        <begin position="205"/>
        <end position="263"/>
    </location>
</feature>
<dbReference type="Pfam" id="PF13637">
    <property type="entry name" value="Ank_4"/>
    <property type="match status" value="1"/>
</dbReference>
<feature type="compositionally biased region" description="Basic and acidic residues" evidence="4">
    <location>
        <begin position="250"/>
        <end position="261"/>
    </location>
</feature>
<comment type="caution">
    <text evidence="5">The sequence shown here is derived from an EMBL/GenBank/DDBJ whole genome shotgun (WGS) entry which is preliminary data.</text>
</comment>
<feature type="repeat" description="ANK" evidence="3">
    <location>
        <begin position="466"/>
        <end position="498"/>
    </location>
</feature>
<evidence type="ECO:0000256" key="3">
    <source>
        <dbReference type="PROSITE-ProRule" id="PRU00023"/>
    </source>
</evidence>